<protein>
    <recommendedName>
        <fullName evidence="2">Integrase catalytic domain-containing protein</fullName>
    </recommendedName>
</protein>
<gene>
    <name evidence="3" type="ORF">LWI29_000155</name>
</gene>
<accession>A0AA39RYD9</accession>
<comment type="caution">
    <text evidence="3">The sequence shown here is derived from an EMBL/GenBank/DDBJ whole genome shotgun (WGS) entry which is preliminary data.</text>
</comment>
<dbReference type="AlphaFoldDB" id="A0AA39RYD9"/>
<dbReference type="SUPFAM" id="SSF53098">
    <property type="entry name" value="Ribonuclease H-like"/>
    <property type="match status" value="1"/>
</dbReference>
<feature type="domain" description="Integrase catalytic" evidence="2">
    <location>
        <begin position="1"/>
        <end position="145"/>
    </location>
</feature>
<evidence type="ECO:0000259" key="2">
    <source>
        <dbReference type="PROSITE" id="PS50994"/>
    </source>
</evidence>
<dbReference type="GO" id="GO:0015074">
    <property type="term" value="P:DNA integration"/>
    <property type="evidence" value="ECO:0007669"/>
    <property type="project" value="InterPro"/>
</dbReference>
<dbReference type="PANTHER" id="PTHR48475">
    <property type="entry name" value="RIBONUCLEASE H"/>
    <property type="match status" value="1"/>
</dbReference>
<name>A0AA39RYD9_ACESA</name>
<dbReference type="PANTHER" id="PTHR48475:SF2">
    <property type="entry name" value="RIBONUCLEASE H"/>
    <property type="match status" value="1"/>
</dbReference>
<dbReference type="InterPro" id="IPR001584">
    <property type="entry name" value="Integrase_cat-core"/>
</dbReference>
<dbReference type="GO" id="GO:0003676">
    <property type="term" value="F:nucleic acid binding"/>
    <property type="evidence" value="ECO:0007669"/>
    <property type="project" value="InterPro"/>
</dbReference>
<keyword evidence="1" id="KW-0175">Coiled coil</keyword>
<dbReference type="InterPro" id="IPR036397">
    <property type="entry name" value="RNaseH_sf"/>
</dbReference>
<evidence type="ECO:0000313" key="3">
    <source>
        <dbReference type="EMBL" id="KAK0586051.1"/>
    </source>
</evidence>
<keyword evidence="4" id="KW-1185">Reference proteome</keyword>
<dbReference type="Pfam" id="PF00665">
    <property type="entry name" value="rve"/>
    <property type="match status" value="1"/>
</dbReference>
<dbReference type="Gene3D" id="3.30.420.10">
    <property type="entry name" value="Ribonuclease H-like superfamily/Ribonuclease H"/>
    <property type="match status" value="1"/>
</dbReference>
<sequence>MPTGTKGGAKHAIVAMDYFTKWVEAEAIVHITEANTTNFVKKNILYRFGIPSIIITDNGTQFDNNKFREMCEEYKITNYYASPAHPQTNGQTEAVNKVIKHTLKAKLEAKKGTWANKLPKVLWAYRTTARSSTRETPFALAFGTEAVIPTETTFTSPRVQLYNPEHNVNMLLQNLDELEEVKDRAQVRNAAYQQRAARYYNSHVRVRRFQIGDLVLRRVSPNTKDKSVRSLADKWEGPYIIKGITRHGAYMIARLDGSLVLRPYNAQHLKIFYP</sequence>
<dbReference type="InterPro" id="IPR012337">
    <property type="entry name" value="RNaseH-like_sf"/>
</dbReference>
<feature type="coiled-coil region" evidence="1">
    <location>
        <begin position="168"/>
        <end position="195"/>
    </location>
</feature>
<evidence type="ECO:0000256" key="1">
    <source>
        <dbReference type="SAM" id="Coils"/>
    </source>
</evidence>
<proteinExistence type="predicted"/>
<evidence type="ECO:0000313" key="4">
    <source>
        <dbReference type="Proteomes" id="UP001168877"/>
    </source>
</evidence>
<reference evidence="3" key="1">
    <citation type="journal article" date="2022" name="Plant J.">
        <title>Strategies of tolerance reflected in two North American maple genomes.</title>
        <authorList>
            <person name="McEvoy S.L."/>
            <person name="Sezen U.U."/>
            <person name="Trouern-Trend A."/>
            <person name="McMahon S.M."/>
            <person name="Schaberg P.G."/>
            <person name="Yang J."/>
            <person name="Wegrzyn J.L."/>
            <person name="Swenson N.G."/>
        </authorList>
    </citation>
    <scope>NUCLEOTIDE SEQUENCE</scope>
    <source>
        <strain evidence="3">NS2018</strain>
    </source>
</reference>
<dbReference type="Proteomes" id="UP001168877">
    <property type="component" value="Unassembled WGS sequence"/>
</dbReference>
<reference evidence="3" key="2">
    <citation type="submission" date="2023-06" db="EMBL/GenBank/DDBJ databases">
        <authorList>
            <person name="Swenson N.G."/>
            <person name="Wegrzyn J.L."/>
            <person name="Mcevoy S.L."/>
        </authorList>
    </citation>
    <scope>NUCLEOTIDE SEQUENCE</scope>
    <source>
        <strain evidence="3">NS2018</strain>
        <tissue evidence="3">Leaf</tissue>
    </source>
</reference>
<organism evidence="3 4">
    <name type="scientific">Acer saccharum</name>
    <name type="common">Sugar maple</name>
    <dbReference type="NCBI Taxonomy" id="4024"/>
    <lineage>
        <taxon>Eukaryota</taxon>
        <taxon>Viridiplantae</taxon>
        <taxon>Streptophyta</taxon>
        <taxon>Embryophyta</taxon>
        <taxon>Tracheophyta</taxon>
        <taxon>Spermatophyta</taxon>
        <taxon>Magnoliopsida</taxon>
        <taxon>eudicotyledons</taxon>
        <taxon>Gunneridae</taxon>
        <taxon>Pentapetalae</taxon>
        <taxon>rosids</taxon>
        <taxon>malvids</taxon>
        <taxon>Sapindales</taxon>
        <taxon>Sapindaceae</taxon>
        <taxon>Hippocastanoideae</taxon>
        <taxon>Acereae</taxon>
        <taxon>Acer</taxon>
    </lineage>
</organism>
<dbReference type="PROSITE" id="PS50994">
    <property type="entry name" value="INTEGRASE"/>
    <property type="match status" value="1"/>
</dbReference>
<dbReference type="EMBL" id="JAUESC010000382">
    <property type="protein sequence ID" value="KAK0586051.1"/>
    <property type="molecule type" value="Genomic_DNA"/>
</dbReference>